<evidence type="ECO:0000313" key="12">
    <source>
        <dbReference type="Proteomes" id="UP000541444"/>
    </source>
</evidence>
<evidence type="ECO:0000256" key="1">
    <source>
        <dbReference type="ARBA" id="ARBA00012513"/>
    </source>
</evidence>
<evidence type="ECO:0000256" key="8">
    <source>
        <dbReference type="ARBA" id="ARBA00048679"/>
    </source>
</evidence>
<sequence length="153" mass="16770">MESLSSIDVSYNQLEGRIPTNKAFQNLSLDAFKNNKDLCGNVSGCKLAILSAQVNPMQWINTKLCEGRPRSTKGLFCVWNYDGNIVYEDIIEATENFNPGHCIGRGEYGSVYKAELSTGQVVAVKKLHPLEDGAGLGSKAFLDEISALSEVRH</sequence>
<dbReference type="GO" id="GO:0004674">
    <property type="term" value="F:protein serine/threonine kinase activity"/>
    <property type="evidence" value="ECO:0007669"/>
    <property type="project" value="UniProtKB-KW"/>
</dbReference>
<keyword evidence="5" id="KW-0418">Kinase</keyword>
<gene>
    <name evidence="11" type="ORF">GIB67_003611</name>
</gene>
<dbReference type="PANTHER" id="PTHR48005">
    <property type="entry name" value="LEUCINE RICH REPEAT KINASE 2"/>
    <property type="match status" value="1"/>
</dbReference>
<evidence type="ECO:0000313" key="11">
    <source>
        <dbReference type="EMBL" id="KAF6153421.1"/>
    </source>
</evidence>
<dbReference type="InterPro" id="IPR011009">
    <property type="entry name" value="Kinase-like_dom_sf"/>
</dbReference>
<proteinExistence type="predicted"/>
<dbReference type="InterPro" id="IPR032675">
    <property type="entry name" value="LRR_dom_sf"/>
</dbReference>
<evidence type="ECO:0000256" key="6">
    <source>
        <dbReference type="ARBA" id="ARBA00022840"/>
    </source>
</evidence>
<organism evidence="11 12">
    <name type="scientific">Kingdonia uniflora</name>
    <dbReference type="NCBI Taxonomy" id="39325"/>
    <lineage>
        <taxon>Eukaryota</taxon>
        <taxon>Viridiplantae</taxon>
        <taxon>Streptophyta</taxon>
        <taxon>Embryophyta</taxon>
        <taxon>Tracheophyta</taxon>
        <taxon>Spermatophyta</taxon>
        <taxon>Magnoliopsida</taxon>
        <taxon>Ranunculales</taxon>
        <taxon>Circaeasteraceae</taxon>
        <taxon>Kingdonia</taxon>
    </lineage>
</organism>
<dbReference type="InterPro" id="IPR017441">
    <property type="entry name" value="Protein_kinase_ATP_BS"/>
</dbReference>
<dbReference type="AlphaFoldDB" id="A0A7J7MEX6"/>
<dbReference type="Proteomes" id="UP000541444">
    <property type="component" value="Unassembled WGS sequence"/>
</dbReference>
<dbReference type="EC" id="2.7.11.1" evidence="1"/>
<accession>A0A7J7MEX6</accession>
<protein>
    <recommendedName>
        <fullName evidence="1">non-specific serine/threonine protein kinase</fullName>
        <ecNumber evidence="1">2.7.11.1</ecNumber>
    </recommendedName>
</protein>
<dbReference type="PANTHER" id="PTHR48005:SF70">
    <property type="entry name" value="MDIS1-INTERACTING RECEPTOR LIKE KINASE 2-LIKE"/>
    <property type="match status" value="1"/>
</dbReference>
<dbReference type="Gene3D" id="3.80.10.10">
    <property type="entry name" value="Ribonuclease Inhibitor"/>
    <property type="match status" value="1"/>
</dbReference>
<dbReference type="InterPro" id="IPR000719">
    <property type="entry name" value="Prot_kinase_dom"/>
</dbReference>
<dbReference type="PROSITE" id="PS00107">
    <property type="entry name" value="PROTEIN_KINASE_ATP"/>
    <property type="match status" value="1"/>
</dbReference>
<feature type="domain" description="Protein kinase" evidence="10">
    <location>
        <begin position="97"/>
        <end position="153"/>
    </location>
</feature>
<dbReference type="GO" id="GO:0005524">
    <property type="term" value="F:ATP binding"/>
    <property type="evidence" value="ECO:0007669"/>
    <property type="project" value="UniProtKB-UniRule"/>
</dbReference>
<evidence type="ECO:0000256" key="7">
    <source>
        <dbReference type="ARBA" id="ARBA00047899"/>
    </source>
</evidence>
<keyword evidence="6 9" id="KW-0067">ATP-binding</keyword>
<comment type="caution">
    <text evidence="11">The sequence shown here is derived from an EMBL/GenBank/DDBJ whole genome shotgun (WGS) entry which is preliminary data.</text>
</comment>
<comment type="catalytic activity">
    <reaction evidence="8">
        <text>L-seryl-[protein] + ATP = O-phospho-L-seryl-[protein] + ADP + H(+)</text>
        <dbReference type="Rhea" id="RHEA:17989"/>
        <dbReference type="Rhea" id="RHEA-COMP:9863"/>
        <dbReference type="Rhea" id="RHEA-COMP:11604"/>
        <dbReference type="ChEBI" id="CHEBI:15378"/>
        <dbReference type="ChEBI" id="CHEBI:29999"/>
        <dbReference type="ChEBI" id="CHEBI:30616"/>
        <dbReference type="ChEBI" id="CHEBI:83421"/>
        <dbReference type="ChEBI" id="CHEBI:456216"/>
        <dbReference type="EC" id="2.7.11.1"/>
    </reaction>
</comment>
<dbReference type="InterPro" id="IPR051420">
    <property type="entry name" value="Ser_Thr_Kinases_DiverseReg"/>
</dbReference>
<dbReference type="PROSITE" id="PS50011">
    <property type="entry name" value="PROTEIN_KINASE_DOM"/>
    <property type="match status" value="1"/>
</dbReference>
<evidence type="ECO:0000256" key="2">
    <source>
        <dbReference type="ARBA" id="ARBA00022527"/>
    </source>
</evidence>
<dbReference type="OrthoDB" id="676979at2759"/>
<reference evidence="11 12" key="1">
    <citation type="journal article" date="2020" name="IScience">
        <title>Genome Sequencing of the Endangered Kingdonia uniflora (Circaeasteraceae, Ranunculales) Reveals Potential Mechanisms of Evolutionary Specialization.</title>
        <authorList>
            <person name="Sun Y."/>
            <person name="Deng T."/>
            <person name="Zhang A."/>
            <person name="Moore M.J."/>
            <person name="Landis J.B."/>
            <person name="Lin N."/>
            <person name="Zhang H."/>
            <person name="Zhang X."/>
            <person name="Huang J."/>
            <person name="Zhang X."/>
            <person name="Sun H."/>
            <person name="Wang H."/>
        </authorList>
    </citation>
    <scope>NUCLEOTIDE SEQUENCE [LARGE SCALE GENOMIC DNA]</scope>
    <source>
        <strain evidence="11">TB1705</strain>
        <tissue evidence="11">Leaf</tissue>
    </source>
</reference>
<evidence type="ECO:0000256" key="5">
    <source>
        <dbReference type="ARBA" id="ARBA00022777"/>
    </source>
</evidence>
<dbReference type="EMBL" id="JACGCM010001564">
    <property type="protein sequence ID" value="KAF6153421.1"/>
    <property type="molecule type" value="Genomic_DNA"/>
</dbReference>
<evidence type="ECO:0000256" key="4">
    <source>
        <dbReference type="ARBA" id="ARBA00022741"/>
    </source>
</evidence>
<feature type="binding site" evidence="9">
    <location>
        <position position="126"/>
    </location>
    <ligand>
        <name>ATP</name>
        <dbReference type="ChEBI" id="CHEBI:30616"/>
    </ligand>
</feature>
<evidence type="ECO:0000256" key="3">
    <source>
        <dbReference type="ARBA" id="ARBA00022679"/>
    </source>
</evidence>
<evidence type="ECO:0000256" key="9">
    <source>
        <dbReference type="PROSITE-ProRule" id="PRU10141"/>
    </source>
</evidence>
<keyword evidence="4 9" id="KW-0547">Nucleotide-binding</keyword>
<keyword evidence="3" id="KW-0808">Transferase</keyword>
<keyword evidence="12" id="KW-1185">Reference proteome</keyword>
<dbReference type="SUPFAM" id="SSF56112">
    <property type="entry name" value="Protein kinase-like (PK-like)"/>
    <property type="match status" value="1"/>
</dbReference>
<dbReference type="Gene3D" id="3.30.200.20">
    <property type="entry name" value="Phosphorylase Kinase, domain 1"/>
    <property type="match status" value="1"/>
</dbReference>
<keyword evidence="2" id="KW-0723">Serine/threonine-protein kinase</keyword>
<evidence type="ECO:0000259" key="10">
    <source>
        <dbReference type="PROSITE" id="PS50011"/>
    </source>
</evidence>
<name>A0A7J7MEX6_9MAGN</name>
<comment type="catalytic activity">
    <reaction evidence="7">
        <text>L-threonyl-[protein] + ATP = O-phospho-L-threonyl-[protein] + ADP + H(+)</text>
        <dbReference type="Rhea" id="RHEA:46608"/>
        <dbReference type="Rhea" id="RHEA-COMP:11060"/>
        <dbReference type="Rhea" id="RHEA-COMP:11605"/>
        <dbReference type="ChEBI" id="CHEBI:15378"/>
        <dbReference type="ChEBI" id="CHEBI:30013"/>
        <dbReference type="ChEBI" id="CHEBI:30616"/>
        <dbReference type="ChEBI" id="CHEBI:61977"/>
        <dbReference type="ChEBI" id="CHEBI:456216"/>
        <dbReference type="EC" id="2.7.11.1"/>
    </reaction>
</comment>